<proteinExistence type="predicted"/>
<keyword evidence="2" id="KW-0804">Transcription</keyword>
<dbReference type="Proteomes" id="UP001162811">
    <property type="component" value="Unassembled WGS sequence"/>
</dbReference>
<reference evidence="4" key="1">
    <citation type="submission" date="2022-06" db="EMBL/GenBank/DDBJ databases">
        <authorList>
            <person name="Lu C.-H."/>
        </authorList>
    </citation>
    <scope>NUCLEOTIDE SEQUENCE</scope>
    <source>
        <strain evidence="4">21MJYT02-11</strain>
    </source>
</reference>
<keyword evidence="1" id="KW-0805">Transcription regulation</keyword>
<dbReference type="SMART" id="SM00342">
    <property type="entry name" value="HTH_ARAC"/>
    <property type="match status" value="1"/>
</dbReference>
<name>A0ABT1ALX3_9RALS</name>
<dbReference type="Pfam" id="PF12833">
    <property type="entry name" value="HTH_18"/>
    <property type="match status" value="1"/>
</dbReference>
<dbReference type="PANTHER" id="PTHR43130">
    <property type="entry name" value="ARAC-FAMILY TRANSCRIPTIONAL REGULATOR"/>
    <property type="match status" value="1"/>
</dbReference>
<evidence type="ECO:0000256" key="1">
    <source>
        <dbReference type="ARBA" id="ARBA00023015"/>
    </source>
</evidence>
<evidence type="ECO:0000256" key="2">
    <source>
        <dbReference type="ARBA" id="ARBA00023163"/>
    </source>
</evidence>
<dbReference type="SUPFAM" id="SSF52317">
    <property type="entry name" value="Class I glutamine amidotransferase-like"/>
    <property type="match status" value="1"/>
</dbReference>
<dbReference type="SUPFAM" id="SSF46689">
    <property type="entry name" value="Homeodomain-like"/>
    <property type="match status" value="2"/>
</dbReference>
<feature type="domain" description="HTH araC/xylS-type" evidence="3">
    <location>
        <begin position="210"/>
        <end position="308"/>
    </location>
</feature>
<dbReference type="InterPro" id="IPR009057">
    <property type="entry name" value="Homeodomain-like_sf"/>
</dbReference>
<accession>A0ABT1ALX3</accession>
<dbReference type="InterPro" id="IPR052158">
    <property type="entry name" value="INH-QAR"/>
</dbReference>
<protein>
    <submittedName>
        <fullName evidence="4">GlxA family transcriptional regulator</fullName>
    </submittedName>
</protein>
<dbReference type="CDD" id="cd03137">
    <property type="entry name" value="GATase1_AraC_1"/>
    <property type="match status" value="1"/>
</dbReference>
<dbReference type="InterPro" id="IPR002818">
    <property type="entry name" value="DJ-1/PfpI"/>
</dbReference>
<dbReference type="PROSITE" id="PS01124">
    <property type="entry name" value="HTH_ARAC_FAMILY_2"/>
    <property type="match status" value="1"/>
</dbReference>
<reference evidence="4" key="2">
    <citation type="journal article" date="2023" name="Front. Microbiol.">
        <title>Ralstonia chuxiongensis sp. nov., Ralstonia mojiangensis sp. nov., and Ralstonia soli sp. nov., isolated from tobacco fields, are three novel species in the family Burkholderiaceae.</title>
        <authorList>
            <person name="Lu C.H."/>
            <person name="Zhang Y.Y."/>
            <person name="Jiang N."/>
            <person name="Chen W."/>
            <person name="Shao X."/>
            <person name="Zhao Z.M."/>
            <person name="Lu W.L."/>
            <person name="Hu X."/>
            <person name="Xi Y.X."/>
            <person name="Zou S.Y."/>
            <person name="Wei Q.J."/>
            <person name="Lin Z.L."/>
            <person name="Gong L."/>
            <person name="Gai X.T."/>
            <person name="Zhang L.Q."/>
            <person name="Li J.Y."/>
            <person name="Jin Y."/>
            <person name="Xia Z.Y."/>
        </authorList>
    </citation>
    <scope>NUCLEOTIDE SEQUENCE</scope>
    <source>
        <strain evidence="4">21MJYT02-11</strain>
    </source>
</reference>
<evidence type="ECO:0000313" key="5">
    <source>
        <dbReference type="Proteomes" id="UP001162811"/>
    </source>
</evidence>
<dbReference type="InterPro" id="IPR018060">
    <property type="entry name" value="HTH_AraC"/>
</dbReference>
<gene>
    <name evidence="4" type="ORF">NG900_13640</name>
</gene>
<evidence type="ECO:0000259" key="3">
    <source>
        <dbReference type="PROSITE" id="PS01124"/>
    </source>
</evidence>
<evidence type="ECO:0000313" key="4">
    <source>
        <dbReference type="EMBL" id="MCO5399234.1"/>
    </source>
</evidence>
<dbReference type="RefSeq" id="WP_252681147.1">
    <property type="nucleotide sequence ID" value="NZ_JAMXHT010000005.1"/>
</dbReference>
<comment type="caution">
    <text evidence="4">The sequence shown here is derived from an EMBL/GenBank/DDBJ whole genome shotgun (WGS) entry which is preliminary data.</text>
</comment>
<dbReference type="Gene3D" id="3.40.50.880">
    <property type="match status" value="1"/>
</dbReference>
<dbReference type="PANTHER" id="PTHR43130:SF3">
    <property type="entry name" value="HTH-TYPE TRANSCRIPTIONAL REGULATOR RV1931C"/>
    <property type="match status" value="1"/>
</dbReference>
<organism evidence="4 5">
    <name type="scientific">Ralstonia soli</name>
    <dbReference type="NCBI Taxonomy" id="2953896"/>
    <lineage>
        <taxon>Bacteria</taxon>
        <taxon>Pseudomonadati</taxon>
        <taxon>Pseudomonadota</taxon>
        <taxon>Betaproteobacteria</taxon>
        <taxon>Burkholderiales</taxon>
        <taxon>Burkholderiaceae</taxon>
        <taxon>Ralstonia</taxon>
    </lineage>
</organism>
<keyword evidence="5" id="KW-1185">Reference proteome</keyword>
<dbReference type="EMBL" id="JAMXHT010000005">
    <property type="protein sequence ID" value="MCO5399234.1"/>
    <property type="molecule type" value="Genomic_DNA"/>
</dbReference>
<dbReference type="Gene3D" id="1.10.10.60">
    <property type="entry name" value="Homeodomain-like"/>
    <property type="match status" value="1"/>
</dbReference>
<dbReference type="Pfam" id="PF01965">
    <property type="entry name" value="DJ-1_PfpI"/>
    <property type="match status" value="1"/>
</dbReference>
<sequence>MKKTIGIVLYPGFQVLGLAVSTVFEFANATIGRDEYAVTLVSEHGGSVPSSMGFGIDTAPLKGRKFHTLIVSGDSDGTPQAGGVTQYVRHALRSAERVAATCTGAFVLAEAGLLDGRRATTHWHFACTLQRDYPNVKVEEDRIFIVDGPIWTSAGATAGIDLALALVEHDLGAETARLVAKKLVVYHRRAGGQSQFSALLELDPKSDRVQTALSYAKSNLTARLSVEDLAEVAHLSPRQFSRVFREETGQSPARAIEHLRLEAARLMMESGRHPIEVIVRETGFGDRERMRRSFLRAYGQSPQAMRRLAAGSM</sequence>
<dbReference type="InterPro" id="IPR029062">
    <property type="entry name" value="Class_I_gatase-like"/>
</dbReference>